<evidence type="ECO:0000256" key="1">
    <source>
        <dbReference type="ARBA" id="ARBA00004651"/>
    </source>
</evidence>
<dbReference type="PANTHER" id="PTHR30347:SF1">
    <property type="entry name" value="MECHANOSENSITIVE CHANNEL MSCK"/>
    <property type="match status" value="1"/>
</dbReference>
<comment type="similarity">
    <text evidence="2">Belongs to the MscS (TC 1.A.23) family.</text>
</comment>
<feature type="transmembrane region" description="Helical" evidence="7">
    <location>
        <begin position="100"/>
        <end position="119"/>
    </location>
</feature>
<evidence type="ECO:0000256" key="5">
    <source>
        <dbReference type="ARBA" id="ARBA00022989"/>
    </source>
</evidence>
<evidence type="ECO:0000313" key="10">
    <source>
        <dbReference type="EMBL" id="KAB2809852.1"/>
    </source>
</evidence>
<dbReference type="RefSeq" id="WP_151667675.1">
    <property type="nucleotide sequence ID" value="NZ_WBVO01000007.1"/>
</dbReference>
<dbReference type="Gene3D" id="1.10.287.1260">
    <property type="match status" value="1"/>
</dbReference>
<feature type="domain" description="Mechanosensitive ion channel MscS C-terminal" evidence="9">
    <location>
        <begin position="196"/>
        <end position="278"/>
    </location>
</feature>
<dbReference type="InterPro" id="IPR052702">
    <property type="entry name" value="MscS-like_channel"/>
</dbReference>
<keyword evidence="4 7" id="KW-0812">Transmembrane</keyword>
<keyword evidence="5 7" id="KW-1133">Transmembrane helix</keyword>
<dbReference type="Gene3D" id="2.30.30.60">
    <property type="match status" value="1"/>
</dbReference>
<dbReference type="InterPro" id="IPR010920">
    <property type="entry name" value="LSM_dom_sf"/>
</dbReference>
<dbReference type="InterPro" id="IPR006685">
    <property type="entry name" value="MscS_channel_2nd"/>
</dbReference>
<evidence type="ECO:0000256" key="6">
    <source>
        <dbReference type="ARBA" id="ARBA00023136"/>
    </source>
</evidence>
<dbReference type="Gene3D" id="3.30.70.100">
    <property type="match status" value="1"/>
</dbReference>
<dbReference type="Proteomes" id="UP000468650">
    <property type="component" value="Unassembled WGS sequence"/>
</dbReference>
<evidence type="ECO:0000256" key="7">
    <source>
        <dbReference type="SAM" id="Phobius"/>
    </source>
</evidence>
<keyword evidence="11" id="KW-1185">Reference proteome</keyword>
<evidence type="ECO:0000256" key="4">
    <source>
        <dbReference type="ARBA" id="ARBA00022692"/>
    </source>
</evidence>
<evidence type="ECO:0000259" key="9">
    <source>
        <dbReference type="Pfam" id="PF21082"/>
    </source>
</evidence>
<keyword evidence="6 7" id="KW-0472">Membrane</keyword>
<comment type="subcellular location">
    <subcellularLocation>
        <location evidence="1">Cell membrane</location>
        <topology evidence="1">Multi-pass membrane protein</topology>
    </subcellularLocation>
</comment>
<comment type="caution">
    <text evidence="10">The sequence shown here is derived from an EMBL/GenBank/DDBJ whole genome shotgun (WGS) entry which is preliminary data.</text>
</comment>
<dbReference type="GO" id="GO:0008381">
    <property type="term" value="F:mechanosensitive monoatomic ion channel activity"/>
    <property type="evidence" value="ECO:0007669"/>
    <property type="project" value="UniProtKB-ARBA"/>
</dbReference>
<dbReference type="InterPro" id="IPR011014">
    <property type="entry name" value="MscS_channel_TM-2"/>
</dbReference>
<dbReference type="PANTHER" id="PTHR30347">
    <property type="entry name" value="POTASSIUM CHANNEL RELATED"/>
    <property type="match status" value="1"/>
</dbReference>
<dbReference type="AlphaFoldDB" id="A0A6N6RHV2"/>
<accession>A0A6N6RHV2</accession>
<gene>
    <name evidence="10" type="ORF">F8C67_09885</name>
</gene>
<name>A0A6N6RHV2_9FLAO</name>
<reference evidence="10 11" key="1">
    <citation type="submission" date="2019-09" db="EMBL/GenBank/DDBJ databases">
        <title>Genomes of family Cryomorphaceae.</title>
        <authorList>
            <person name="Bowman J.P."/>
        </authorList>
    </citation>
    <scope>NUCLEOTIDE SEQUENCE [LARGE SCALE GENOMIC DNA]</scope>
    <source>
        <strain evidence="10 11">LMG 25704</strain>
    </source>
</reference>
<keyword evidence="3" id="KW-1003">Cell membrane</keyword>
<dbReference type="SUPFAM" id="SSF82689">
    <property type="entry name" value="Mechanosensitive channel protein MscS (YggB), C-terminal domain"/>
    <property type="match status" value="1"/>
</dbReference>
<dbReference type="GO" id="GO:0005886">
    <property type="term" value="C:plasma membrane"/>
    <property type="evidence" value="ECO:0007669"/>
    <property type="project" value="UniProtKB-SubCell"/>
</dbReference>
<feature type="transmembrane region" description="Helical" evidence="7">
    <location>
        <begin position="74"/>
        <end position="94"/>
    </location>
</feature>
<evidence type="ECO:0000256" key="3">
    <source>
        <dbReference type="ARBA" id="ARBA00022475"/>
    </source>
</evidence>
<dbReference type="EMBL" id="WBVO01000007">
    <property type="protein sequence ID" value="KAB2809852.1"/>
    <property type="molecule type" value="Genomic_DNA"/>
</dbReference>
<proteinExistence type="inferred from homology"/>
<dbReference type="OrthoDB" id="9809206at2"/>
<feature type="domain" description="Mechanosensitive ion channel MscS" evidence="8">
    <location>
        <begin position="121"/>
        <end position="187"/>
    </location>
</feature>
<dbReference type="SUPFAM" id="SSF82861">
    <property type="entry name" value="Mechanosensitive channel protein MscS (YggB), transmembrane region"/>
    <property type="match status" value="1"/>
</dbReference>
<organism evidence="10 11">
    <name type="scientific">Phaeocystidibacter luteus</name>
    <dbReference type="NCBI Taxonomy" id="911197"/>
    <lineage>
        <taxon>Bacteria</taxon>
        <taxon>Pseudomonadati</taxon>
        <taxon>Bacteroidota</taxon>
        <taxon>Flavobacteriia</taxon>
        <taxon>Flavobacteriales</taxon>
        <taxon>Phaeocystidibacteraceae</taxon>
        <taxon>Phaeocystidibacter</taxon>
    </lineage>
</organism>
<dbReference type="InterPro" id="IPR011066">
    <property type="entry name" value="MscS_channel_C_sf"/>
</dbReference>
<dbReference type="Pfam" id="PF21082">
    <property type="entry name" value="MS_channel_3rd"/>
    <property type="match status" value="1"/>
</dbReference>
<sequence length="307" mass="35021">MEEEVNNKSDWTSSISDILGWSLDFSIGERNFSISLLDVLMILVIIILTRIIIWSIKKALNTRVTHNKLDKGKAYAIKQIVTYLFWTISIVYMLDYVGVKITALLVGSTALFVGLGLGLQDTFKDFVAGFVILMERTVTVGDIVEVDGVIGRVLEVGLRTTFVQTRDDIYLIIPNQRLTNQQVINWSQSKRVTRFSVSVGVAYGSDTKKVKELLLEAVKEHTMVAKNPDPIVHFRDFGNSSLDFMVHFYSSNLFRIETVKSDIRFTIDQKFRENGITIPFPQRDLWIRNWQEAGRDEAPKSTKETDE</sequence>
<evidence type="ECO:0000313" key="11">
    <source>
        <dbReference type="Proteomes" id="UP000468650"/>
    </source>
</evidence>
<dbReference type="SUPFAM" id="SSF50182">
    <property type="entry name" value="Sm-like ribonucleoproteins"/>
    <property type="match status" value="1"/>
</dbReference>
<evidence type="ECO:0000256" key="2">
    <source>
        <dbReference type="ARBA" id="ARBA00008017"/>
    </source>
</evidence>
<feature type="transmembrane region" description="Helical" evidence="7">
    <location>
        <begin position="32"/>
        <end position="53"/>
    </location>
</feature>
<evidence type="ECO:0000259" key="8">
    <source>
        <dbReference type="Pfam" id="PF00924"/>
    </source>
</evidence>
<dbReference type="Pfam" id="PF00924">
    <property type="entry name" value="MS_channel_2nd"/>
    <property type="match status" value="1"/>
</dbReference>
<dbReference type="InterPro" id="IPR023408">
    <property type="entry name" value="MscS_beta-dom_sf"/>
</dbReference>
<dbReference type="InterPro" id="IPR049278">
    <property type="entry name" value="MS_channel_C"/>
</dbReference>
<protein>
    <submittedName>
        <fullName evidence="10">Mechanosensitive ion channel</fullName>
    </submittedName>
</protein>